<feature type="non-terminal residue" evidence="4">
    <location>
        <position position="1"/>
    </location>
</feature>
<dbReference type="InterPro" id="IPR051592">
    <property type="entry name" value="HERV-K_Pro_peptidase_A2"/>
</dbReference>
<dbReference type="Pfam" id="PF00692">
    <property type="entry name" value="dUTPase"/>
    <property type="match status" value="1"/>
</dbReference>
<dbReference type="EMBL" id="VZRS01017912">
    <property type="protein sequence ID" value="NWW69394.1"/>
    <property type="molecule type" value="Genomic_DNA"/>
</dbReference>
<protein>
    <submittedName>
        <fullName evidence="4">POK9 protein</fullName>
    </submittedName>
</protein>
<dbReference type="AlphaFoldDB" id="A0A7K6Q774"/>
<feature type="domain" description="Peptidase A2" evidence="3">
    <location>
        <begin position="146"/>
        <end position="160"/>
    </location>
</feature>
<feature type="non-terminal residue" evidence="4">
    <location>
        <position position="160"/>
    </location>
</feature>
<dbReference type="Proteomes" id="UP000542689">
    <property type="component" value="Unassembled WGS sequence"/>
</dbReference>
<dbReference type="Gene3D" id="2.70.40.10">
    <property type="match status" value="1"/>
</dbReference>
<sequence>RGSLGLDLATTVNVTLIDRSVVKVATGVCGPPAANGQEVGALLIERSSAALKGLTIVPRLIDADYTGEIMVMLKTDFPPIFIPKRSKIAQLVPLAQLTEGLSPSAREERGELGFGSADTIAMLSLTMGKRPSVSAAFTYQGGTVLMTALMDRGADITIVS</sequence>
<accession>A0A7K6Q774</accession>
<keyword evidence="5" id="KW-1185">Reference proteome</keyword>
<reference evidence="4 5" key="1">
    <citation type="submission" date="2019-09" db="EMBL/GenBank/DDBJ databases">
        <title>Bird 10,000 Genomes (B10K) Project - Family phase.</title>
        <authorList>
            <person name="Zhang G."/>
        </authorList>
    </citation>
    <scope>NUCLEOTIDE SEQUENCE [LARGE SCALE GENOMIC DNA]</scope>
    <source>
        <strain evidence="4">B10K-DU-029-41</strain>
        <tissue evidence="4">Liver</tissue>
    </source>
</reference>
<keyword evidence="2" id="KW-0064">Aspartyl protease</keyword>
<dbReference type="InterPro" id="IPR029054">
    <property type="entry name" value="dUTPase-like"/>
</dbReference>
<dbReference type="GO" id="GO:0006508">
    <property type="term" value="P:proteolysis"/>
    <property type="evidence" value="ECO:0007669"/>
    <property type="project" value="UniProtKB-KW"/>
</dbReference>
<dbReference type="GO" id="GO:0004190">
    <property type="term" value="F:aspartic-type endopeptidase activity"/>
    <property type="evidence" value="ECO:0007669"/>
    <property type="project" value="UniProtKB-KW"/>
</dbReference>
<evidence type="ECO:0000313" key="5">
    <source>
        <dbReference type="Proteomes" id="UP000542689"/>
    </source>
</evidence>
<name>A0A7K6Q774_9CORV</name>
<comment type="caution">
    <text evidence="4">The sequence shown here is derived from an EMBL/GenBank/DDBJ whole genome shotgun (WGS) entry which is preliminary data.</text>
</comment>
<dbReference type="InterPro" id="IPR001995">
    <property type="entry name" value="Peptidase_A2_cat"/>
</dbReference>
<organism evidence="4 5">
    <name type="scientific">Ifrita kowaldi</name>
    <name type="common">blue-capped ifrita</name>
    <dbReference type="NCBI Taxonomy" id="461245"/>
    <lineage>
        <taxon>Eukaryota</taxon>
        <taxon>Metazoa</taxon>
        <taxon>Chordata</taxon>
        <taxon>Craniata</taxon>
        <taxon>Vertebrata</taxon>
        <taxon>Euteleostomi</taxon>
        <taxon>Archelosauria</taxon>
        <taxon>Archosauria</taxon>
        <taxon>Dinosauria</taxon>
        <taxon>Saurischia</taxon>
        <taxon>Theropoda</taxon>
        <taxon>Coelurosauria</taxon>
        <taxon>Aves</taxon>
        <taxon>Neognathae</taxon>
        <taxon>Neoaves</taxon>
        <taxon>Telluraves</taxon>
        <taxon>Australaves</taxon>
        <taxon>Passeriformes</taxon>
        <taxon>Corvoidea</taxon>
        <taxon>Cinclosomatidae</taxon>
        <taxon>Ifrita</taxon>
    </lineage>
</organism>
<evidence type="ECO:0000259" key="3">
    <source>
        <dbReference type="PROSITE" id="PS50175"/>
    </source>
</evidence>
<dbReference type="InterPro" id="IPR036157">
    <property type="entry name" value="dUTPase-like_sf"/>
</dbReference>
<evidence type="ECO:0000313" key="4">
    <source>
        <dbReference type="EMBL" id="NWW69394.1"/>
    </source>
</evidence>
<dbReference type="SUPFAM" id="SSF51283">
    <property type="entry name" value="dUTPase-like"/>
    <property type="match status" value="1"/>
</dbReference>
<dbReference type="PROSITE" id="PS50175">
    <property type="entry name" value="ASP_PROT_RETROV"/>
    <property type="match status" value="1"/>
</dbReference>
<proteinExistence type="predicted"/>
<evidence type="ECO:0000256" key="2">
    <source>
        <dbReference type="ARBA" id="ARBA00022750"/>
    </source>
</evidence>
<keyword evidence="2" id="KW-0378">Hydrolase</keyword>
<gene>
    <name evidence="4" type="primary">Ervk9_1</name>
    <name evidence="4" type="ORF">IFRKOW_R06233</name>
</gene>
<evidence type="ECO:0000256" key="1">
    <source>
        <dbReference type="ARBA" id="ARBA00022670"/>
    </source>
</evidence>
<keyword evidence="1" id="KW-0645">Protease</keyword>
<dbReference type="PANTHER" id="PTHR19422">
    <property type="entry name" value="GAG RETROVIRAL POLYPROTEIN"/>
    <property type="match status" value="1"/>
</dbReference>
<dbReference type="PANTHER" id="PTHR19422:SF123">
    <property type="entry name" value="RT1 CLASS I, LOCUS CE15"/>
    <property type="match status" value="1"/>
</dbReference>